<name>A0A1V9YEX8_ACHHY</name>
<comment type="caution">
    <text evidence="2">The sequence shown here is derived from an EMBL/GenBank/DDBJ whole genome shotgun (WGS) entry which is preliminary data.</text>
</comment>
<gene>
    <name evidence="2" type="ORF">ACHHYP_13581</name>
</gene>
<dbReference type="InterPro" id="IPR018073">
    <property type="entry name" value="Prot_inh_cystat_CS"/>
</dbReference>
<proteinExistence type="predicted"/>
<feature type="chain" id="PRO_5013071345" description="Secreted protein" evidence="1">
    <location>
        <begin position="20"/>
        <end position="131"/>
    </location>
</feature>
<sequence>MLLRTTLALLLCVASLAHAQVGAPGPKKRVGRTARHDYYHAVSNDKNYDEDNKLRICADAFLDVTSQVVAGTKYTFHVNGCVVNSAENAGEDCDCGDKTLDTYEVVVFAQSWTHTYEVSSIAKVSAIKADL</sequence>
<dbReference type="EMBL" id="JNBR01001915">
    <property type="protein sequence ID" value="OQR84270.1"/>
    <property type="molecule type" value="Genomic_DNA"/>
</dbReference>
<dbReference type="Gene3D" id="3.10.450.10">
    <property type="match status" value="1"/>
</dbReference>
<protein>
    <recommendedName>
        <fullName evidence="4">Secreted protein</fullName>
    </recommendedName>
</protein>
<feature type="signal peptide" evidence="1">
    <location>
        <begin position="1"/>
        <end position="19"/>
    </location>
</feature>
<dbReference type="InterPro" id="IPR046350">
    <property type="entry name" value="Cystatin_sf"/>
</dbReference>
<evidence type="ECO:0000256" key="1">
    <source>
        <dbReference type="SAM" id="SignalP"/>
    </source>
</evidence>
<dbReference type="PROSITE" id="PS00287">
    <property type="entry name" value="CYSTATIN"/>
    <property type="match status" value="1"/>
</dbReference>
<evidence type="ECO:0000313" key="3">
    <source>
        <dbReference type="Proteomes" id="UP000243579"/>
    </source>
</evidence>
<dbReference type="AlphaFoldDB" id="A0A1V9YEX8"/>
<dbReference type="SUPFAM" id="SSF54403">
    <property type="entry name" value="Cystatin/monellin"/>
    <property type="match status" value="1"/>
</dbReference>
<evidence type="ECO:0000313" key="2">
    <source>
        <dbReference type="EMBL" id="OQR84270.1"/>
    </source>
</evidence>
<keyword evidence="1" id="KW-0732">Signal</keyword>
<keyword evidence="3" id="KW-1185">Reference proteome</keyword>
<reference evidence="2 3" key="1">
    <citation type="journal article" date="2014" name="Genome Biol. Evol.">
        <title>The secreted proteins of Achlya hypogyna and Thraustotheca clavata identify the ancestral oomycete secretome and reveal gene acquisitions by horizontal gene transfer.</title>
        <authorList>
            <person name="Misner I."/>
            <person name="Blouin N."/>
            <person name="Leonard G."/>
            <person name="Richards T.A."/>
            <person name="Lane C.E."/>
        </authorList>
    </citation>
    <scope>NUCLEOTIDE SEQUENCE [LARGE SCALE GENOMIC DNA]</scope>
    <source>
        <strain evidence="2 3">ATCC 48635</strain>
    </source>
</reference>
<organism evidence="2 3">
    <name type="scientific">Achlya hypogyna</name>
    <name type="common">Oomycete</name>
    <name type="synonym">Protoachlya hypogyna</name>
    <dbReference type="NCBI Taxonomy" id="1202772"/>
    <lineage>
        <taxon>Eukaryota</taxon>
        <taxon>Sar</taxon>
        <taxon>Stramenopiles</taxon>
        <taxon>Oomycota</taxon>
        <taxon>Saprolegniomycetes</taxon>
        <taxon>Saprolegniales</taxon>
        <taxon>Achlyaceae</taxon>
        <taxon>Achlya</taxon>
    </lineage>
</organism>
<dbReference type="OrthoDB" id="74604at2759"/>
<accession>A0A1V9YEX8</accession>
<dbReference type="Proteomes" id="UP000243579">
    <property type="component" value="Unassembled WGS sequence"/>
</dbReference>
<dbReference type="STRING" id="1202772.A0A1V9YEX8"/>
<evidence type="ECO:0008006" key="4">
    <source>
        <dbReference type="Google" id="ProtNLM"/>
    </source>
</evidence>